<sequence length="86" mass="10013">MKRKEKLSRNAARAELESSQRARLPSKTDIFFTTHGIQDASLETRRSHSHQRREIRPSSQFFVSNSLKMLALATRYHVFLPVSDQK</sequence>
<gene>
    <name evidence="2" type="ORF">SVIM_LOCUS95449</name>
</gene>
<dbReference type="EMBL" id="CAADRP010000446">
    <property type="protein sequence ID" value="VFU28541.1"/>
    <property type="molecule type" value="Genomic_DNA"/>
</dbReference>
<proteinExistence type="predicted"/>
<dbReference type="AlphaFoldDB" id="A0A6N2KJA0"/>
<feature type="region of interest" description="Disordered" evidence="1">
    <location>
        <begin position="1"/>
        <end position="21"/>
    </location>
</feature>
<protein>
    <submittedName>
        <fullName evidence="2">Uncharacterized protein</fullName>
    </submittedName>
</protein>
<evidence type="ECO:0000256" key="1">
    <source>
        <dbReference type="SAM" id="MobiDB-lite"/>
    </source>
</evidence>
<accession>A0A6N2KJA0</accession>
<name>A0A6N2KJA0_SALVM</name>
<reference evidence="2" key="1">
    <citation type="submission" date="2019-03" db="EMBL/GenBank/DDBJ databases">
        <authorList>
            <person name="Mank J."/>
            <person name="Almeida P."/>
        </authorList>
    </citation>
    <scope>NUCLEOTIDE SEQUENCE</scope>
    <source>
        <strain evidence="2">78183</strain>
    </source>
</reference>
<evidence type="ECO:0000313" key="2">
    <source>
        <dbReference type="EMBL" id="VFU28541.1"/>
    </source>
</evidence>
<organism evidence="2">
    <name type="scientific">Salix viminalis</name>
    <name type="common">Common osier</name>
    <name type="synonym">Basket willow</name>
    <dbReference type="NCBI Taxonomy" id="40686"/>
    <lineage>
        <taxon>Eukaryota</taxon>
        <taxon>Viridiplantae</taxon>
        <taxon>Streptophyta</taxon>
        <taxon>Embryophyta</taxon>
        <taxon>Tracheophyta</taxon>
        <taxon>Spermatophyta</taxon>
        <taxon>Magnoliopsida</taxon>
        <taxon>eudicotyledons</taxon>
        <taxon>Gunneridae</taxon>
        <taxon>Pentapetalae</taxon>
        <taxon>rosids</taxon>
        <taxon>fabids</taxon>
        <taxon>Malpighiales</taxon>
        <taxon>Salicaceae</taxon>
        <taxon>Saliceae</taxon>
        <taxon>Salix</taxon>
    </lineage>
</organism>